<dbReference type="Pfam" id="PF01856">
    <property type="entry name" value="HP_OMP"/>
    <property type="match status" value="1"/>
</dbReference>
<evidence type="ECO:0000313" key="3">
    <source>
        <dbReference type="Proteomes" id="UP000476338"/>
    </source>
</evidence>
<dbReference type="EMBL" id="VWSJ01000010">
    <property type="protein sequence ID" value="MSN96338.1"/>
    <property type="molecule type" value="Genomic_DNA"/>
</dbReference>
<proteinExistence type="predicted"/>
<dbReference type="SUPFAM" id="SSF56925">
    <property type="entry name" value="OMPA-like"/>
    <property type="match status" value="1"/>
</dbReference>
<feature type="chain" id="PRO_5026679379" evidence="1">
    <location>
        <begin position="22"/>
        <end position="219"/>
    </location>
</feature>
<comment type="caution">
    <text evidence="2">The sequence shown here is derived from an EMBL/GenBank/DDBJ whole genome shotgun (WGS) entry which is preliminary data.</text>
</comment>
<name>A0A6L5WGM7_9BACT</name>
<keyword evidence="1" id="KW-0732">Signal</keyword>
<reference evidence="2 3" key="1">
    <citation type="submission" date="2019-09" db="EMBL/GenBank/DDBJ databases">
        <authorList>
            <person name="Silva M."/>
            <person name="Pereira G."/>
            <person name="Lopes-Da-Costa L."/>
            <person name="Silva E."/>
        </authorList>
    </citation>
    <scope>NUCLEOTIDE SEQUENCE [LARGE SCALE GENOMIC DNA]</scope>
    <source>
        <strain evidence="2 3">FMV-PI01</strain>
    </source>
</reference>
<dbReference type="Proteomes" id="UP000476338">
    <property type="component" value="Unassembled WGS sequence"/>
</dbReference>
<keyword evidence="3" id="KW-1185">Reference proteome</keyword>
<reference evidence="2 3" key="2">
    <citation type="submission" date="2020-03" db="EMBL/GenBank/DDBJ databases">
        <title>Campylobacter portucalensis sp. nov., a new species of Campylobacter isolated from the reproductive tract of bulls.</title>
        <authorList>
            <person name="Silva M.F."/>
            <person name="Pereira G."/>
            <person name="Carneiro C."/>
            <person name="Hemphill A."/>
            <person name="Mateus L."/>
            <person name="Lopes-Da-Costa L."/>
            <person name="Silva E."/>
        </authorList>
    </citation>
    <scope>NUCLEOTIDE SEQUENCE [LARGE SCALE GENOMIC DNA]</scope>
    <source>
        <strain evidence="2 3">FMV-PI01</strain>
    </source>
</reference>
<dbReference type="AlphaFoldDB" id="A0A6L5WGM7"/>
<evidence type="ECO:0000313" key="2">
    <source>
        <dbReference type="EMBL" id="MSN96338.1"/>
    </source>
</evidence>
<sequence length="219" mass="24067">MKNLVKFSFVASLLVASSLNAHKGAFVGVEGIYSKTSSDISIHPEKNHLGNNQKVKFSKSTPGFGIKGGYNFGDFRAYGGYEYLFKAKNSKNGKTSKATTHNLYIGFDYTPEITNDLKAVVGAYTGTSIISDKLNNDASNGGGDGVSHSETYSISYSGTGWLIGTKLGLEYIVADHHGLEFGVKYDYAYFKNHKDKSGNYINSIKNRNLKPYLSYSFYF</sequence>
<dbReference type="RefSeq" id="WP_154570606.1">
    <property type="nucleotide sequence ID" value="NZ_VWSJ01000010.1"/>
</dbReference>
<dbReference type="InterPro" id="IPR002718">
    <property type="entry name" value="OMP_Helicobacter"/>
</dbReference>
<feature type="signal peptide" evidence="1">
    <location>
        <begin position="1"/>
        <end position="21"/>
    </location>
</feature>
<dbReference type="InterPro" id="IPR011250">
    <property type="entry name" value="OMP/PagP_B-barrel"/>
</dbReference>
<protein>
    <submittedName>
        <fullName evidence="2">Outer membrane beta-barrel protein</fullName>
    </submittedName>
</protein>
<evidence type="ECO:0000256" key="1">
    <source>
        <dbReference type="SAM" id="SignalP"/>
    </source>
</evidence>
<dbReference type="Gene3D" id="2.40.160.20">
    <property type="match status" value="1"/>
</dbReference>
<organism evidence="2 3">
    <name type="scientific">Campylobacter portucalensis</name>
    <dbReference type="NCBI Taxonomy" id="2608384"/>
    <lineage>
        <taxon>Bacteria</taxon>
        <taxon>Pseudomonadati</taxon>
        <taxon>Campylobacterota</taxon>
        <taxon>Epsilonproteobacteria</taxon>
        <taxon>Campylobacterales</taxon>
        <taxon>Campylobacteraceae</taxon>
        <taxon>Campylobacter</taxon>
    </lineage>
</organism>
<gene>
    <name evidence="2" type="ORF">F1B92_03890</name>
</gene>
<accession>A0A6L5WGM7</accession>